<accession>A0ACA9K0J8</accession>
<protein>
    <submittedName>
        <fullName evidence="1">13124_t:CDS:1</fullName>
    </submittedName>
</protein>
<gene>
    <name evidence="1" type="ORF">ACOLOM_LOCUS478</name>
</gene>
<reference evidence="1" key="1">
    <citation type="submission" date="2021-06" db="EMBL/GenBank/DDBJ databases">
        <authorList>
            <person name="Kallberg Y."/>
            <person name="Tangrot J."/>
            <person name="Rosling A."/>
        </authorList>
    </citation>
    <scope>NUCLEOTIDE SEQUENCE</scope>
    <source>
        <strain evidence="1">CL356</strain>
    </source>
</reference>
<keyword evidence="2" id="KW-1185">Reference proteome</keyword>
<evidence type="ECO:0000313" key="2">
    <source>
        <dbReference type="Proteomes" id="UP000789525"/>
    </source>
</evidence>
<organism evidence="1 2">
    <name type="scientific">Acaulospora colombiana</name>
    <dbReference type="NCBI Taxonomy" id="27376"/>
    <lineage>
        <taxon>Eukaryota</taxon>
        <taxon>Fungi</taxon>
        <taxon>Fungi incertae sedis</taxon>
        <taxon>Mucoromycota</taxon>
        <taxon>Glomeromycotina</taxon>
        <taxon>Glomeromycetes</taxon>
        <taxon>Diversisporales</taxon>
        <taxon>Acaulosporaceae</taxon>
        <taxon>Acaulospora</taxon>
    </lineage>
</organism>
<name>A0ACA9K0J8_9GLOM</name>
<evidence type="ECO:0000313" key="1">
    <source>
        <dbReference type="EMBL" id="CAG8445332.1"/>
    </source>
</evidence>
<feature type="non-terminal residue" evidence="1">
    <location>
        <position position="1"/>
    </location>
</feature>
<dbReference type="EMBL" id="CAJVPT010000491">
    <property type="protein sequence ID" value="CAG8445332.1"/>
    <property type="molecule type" value="Genomic_DNA"/>
</dbReference>
<comment type="caution">
    <text evidence="1">The sequence shown here is derived from an EMBL/GenBank/DDBJ whole genome shotgun (WGS) entry which is preliminary data.</text>
</comment>
<dbReference type="Proteomes" id="UP000789525">
    <property type="component" value="Unassembled WGS sequence"/>
</dbReference>
<sequence>VKNQRANKSLQTYWEGIIYGWKMMEAKRAHLIGSMKVYSNVAEYNSELLSFEDYSNIFPLQSGHRKNKAINEVGEINSSRNDACIQETIEDAENNPFLVSEYDEDEVSTEDIKLPTPHKRENEVEGNSRKKAKKNVESAPNPKSLRPTNDSEESFFPDVKLEDDEEIKFDFTDIEKELQREPTNEWIVGSINVSQRFRQYQIDVIEKAKTNRLKWSDFYEILALSSVIVFSSSCPYPASIFTSREWQNITRENPYVVKDPVLPTEVVSSLRNASADCLEGKTTFLSVYDSEISQAVSRIFNDMCNSVPAVSPTKTSEDEHCFQLLHPIIRPLFFTCLNKEYKIRLNRATKEIKPPGFTPLQQQKDKLKVQLQGRKSINQLLKMKGGPEVVVLLTNQGDLVESHIMDLKYDGLYRSWPFLTTRLVKDKTTIPLLESNIRHFVALEERISKIAEDYNCRISQSGTTTPPLQIHYMRDLPSSPQIKEMLK</sequence>
<proteinExistence type="predicted"/>